<accession>A0A323UR72</accession>
<dbReference type="RefSeq" id="WP_110528344.1">
    <property type="nucleotide sequence ID" value="NZ_QKOE01000019.1"/>
</dbReference>
<protein>
    <submittedName>
        <fullName evidence="1">Uncharacterized protein</fullName>
    </submittedName>
</protein>
<dbReference type="Proteomes" id="UP000248259">
    <property type="component" value="Unassembled WGS sequence"/>
</dbReference>
<sequence>MTVPMSRSGHTGPLGKLTAEIKIRTDEDTKEGLERMARSAGLSLAEYVRDLLMVHAHGYEYVASLYAARLSRVAGLGAASGSKEGTLP</sequence>
<proteinExistence type="predicted"/>
<dbReference type="Pfam" id="PF21983">
    <property type="entry name" value="NikA-like"/>
    <property type="match status" value="1"/>
</dbReference>
<dbReference type="AlphaFoldDB" id="A0A323UR72"/>
<keyword evidence="2" id="KW-1185">Reference proteome</keyword>
<evidence type="ECO:0000313" key="2">
    <source>
        <dbReference type="Proteomes" id="UP000248259"/>
    </source>
</evidence>
<evidence type="ECO:0000313" key="1">
    <source>
        <dbReference type="EMBL" id="PZA14929.1"/>
    </source>
</evidence>
<organism evidence="1 2">
    <name type="scientific">Parazoarcus communis SWub3 = DSM 12120</name>
    <dbReference type="NCBI Taxonomy" id="1121029"/>
    <lineage>
        <taxon>Bacteria</taxon>
        <taxon>Pseudomonadati</taxon>
        <taxon>Pseudomonadota</taxon>
        <taxon>Betaproteobacteria</taxon>
        <taxon>Rhodocyclales</taxon>
        <taxon>Zoogloeaceae</taxon>
        <taxon>Parazoarcus</taxon>
    </lineage>
</organism>
<name>A0A323UR72_9RHOO</name>
<dbReference type="InterPro" id="IPR053842">
    <property type="entry name" value="NikA-like"/>
</dbReference>
<dbReference type="OrthoDB" id="9132326at2"/>
<gene>
    <name evidence="1" type="ORF">DNK49_18975</name>
</gene>
<comment type="caution">
    <text evidence="1">The sequence shown here is derived from an EMBL/GenBank/DDBJ whole genome shotgun (WGS) entry which is preliminary data.</text>
</comment>
<dbReference type="EMBL" id="QKOE01000019">
    <property type="protein sequence ID" value="PZA14929.1"/>
    <property type="molecule type" value="Genomic_DNA"/>
</dbReference>
<reference evidence="1 2" key="1">
    <citation type="submission" date="2018-06" db="EMBL/GenBank/DDBJ databases">
        <title>Azoarcus communis strain SWub3 genome.</title>
        <authorList>
            <person name="Zorraquino Salvo V."/>
            <person name="Toubiana D."/>
            <person name="Blumwald E."/>
        </authorList>
    </citation>
    <scope>NUCLEOTIDE SEQUENCE [LARGE SCALE GENOMIC DNA]</scope>
    <source>
        <strain evidence="1 2">SWub3</strain>
    </source>
</reference>